<organism evidence="1 2">
    <name type="scientific">Capsulimonas corticalis</name>
    <dbReference type="NCBI Taxonomy" id="2219043"/>
    <lineage>
        <taxon>Bacteria</taxon>
        <taxon>Bacillati</taxon>
        <taxon>Armatimonadota</taxon>
        <taxon>Armatimonadia</taxon>
        <taxon>Capsulimonadales</taxon>
        <taxon>Capsulimonadaceae</taxon>
        <taxon>Capsulimonas</taxon>
    </lineage>
</organism>
<dbReference type="EMBL" id="AP025739">
    <property type="protein sequence ID" value="BDI30337.1"/>
    <property type="molecule type" value="Genomic_DNA"/>
</dbReference>
<dbReference type="RefSeq" id="WP_119321297.1">
    <property type="nucleotide sequence ID" value="NZ_AP025739.1"/>
</dbReference>
<evidence type="ECO:0000313" key="1">
    <source>
        <dbReference type="EMBL" id="BDI30337.1"/>
    </source>
</evidence>
<protein>
    <submittedName>
        <fullName evidence="1">Uncharacterized protein</fullName>
    </submittedName>
</protein>
<dbReference type="Proteomes" id="UP000287394">
    <property type="component" value="Chromosome"/>
</dbReference>
<name>A0A402CVB0_9BACT</name>
<accession>A0A402CVB0</accession>
<dbReference type="SUPFAM" id="SSF50969">
    <property type="entry name" value="YVTN repeat-like/Quinoprotein amine dehydrogenase"/>
    <property type="match status" value="1"/>
</dbReference>
<reference evidence="1 2" key="1">
    <citation type="journal article" date="2019" name="Int. J. Syst. Evol. Microbiol.">
        <title>Capsulimonas corticalis gen. nov., sp. nov., an aerobic capsulated bacterium, of a novel bacterial order, Capsulimonadales ord. nov., of the class Armatimonadia of the phylum Armatimonadetes.</title>
        <authorList>
            <person name="Li J."/>
            <person name="Kudo C."/>
            <person name="Tonouchi A."/>
        </authorList>
    </citation>
    <scope>NUCLEOTIDE SEQUENCE [LARGE SCALE GENOMIC DNA]</scope>
    <source>
        <strain evidence="1 2">AX-7</strain>
    </source>
</reference>
<dbReference type="OrthoDB" id="48956at2"/>
<gene>
    <name evidence="1" type="ORF">CCAX7_23880</name>
</gene>
<evidence type="ECO:0000313" key="2">
    <source>
        <dbReference type="Proteomes" id="UP000287394"/>
    </source>
</evidence>
<dbReference type="InterPro" id="IPR011044">
    <property type="entry name" value="Quino_amine_DH_bsu"/>
</dbReference>
<keyword evidence="2" id="KW-1185">Reference proteome</keyword>
<dbReference type="KEGG" id="ccot:CCAX7_23880"/>
<proteinExistence type="predicted"/>
<sequence>MSTPAGEPTSPNSSSSDVSRDILIDFIRRSQLGYGEWARFKALYKQQEADSGADMELLAALIARLDGVPLQAAPSAPVVMELEGANNLQQIVIHGDTLIAARRTMRQAARVGVFALSDADPLRPANLAKFETTGQTQFYFFAGDLLCAQDFGQQRPGVSLYDISDPTEPRLRGVISLLPNGLVAGDRFRLGYFVPNAGGKDATLQIYDLQNPDQPVPGGKIDIPGGSTLTMGDGVTCVVVGKLGFTWSSLPKDGGLRFVDAFNPAKPSIVGSITLGPVVKAVTAGLLVYATIAPEGQRGDAGLQIVDAADPRRPRKLGFLNLGFAPDHIAVDGNRVLAYSQGRGLYLIDATDLLAPRVIGRSPLPGVYPQSFIMRGDKIYVVSYQGVSILDISRPDHPTPIGRPPTPETFAYMKRRARRLLRGLAKRDPDRYVRLAHDVLSSTGSAELDLRRQWATIDILFGQSDRYRQTRHGRGAYVLGKTRLRLRTREERAPEAWNRRPDLAASLLQNPALPWQTHEAAWKILRDTNTPPPPLSTPMLTSLLTSPSPLLARFALREVAARIAARSAMDPSIAADAYLRAGVRLRRTIEDGLRVNPGDGAWRVAFARRMLAQIVAQLTQDVMARRSVGGAMLLATLFADTAGQLRLLDAAGAFLAARRSPLTEMVVAAARAADASDAPSWALTLSGADAAQQEAVTQALEAAIAGKSVSAPAARCLVMHENEAVRMAGWRLLAASATGLGVLQPIWTSLLASTEPNAVLRTAMSSAAALSLLERAGFGPDAVAERLAERPFLVDLLTSSTFARMTQTMPATVTLTLIAAASDAQWETLRGGWLRNLQEGIGLEELWRAAEGAIASAADDRLERRLLLDADVAHTLISSDDSSFLNIREPAFGFLLERWARGHEALFARDSALLLQAATHVLPEVRQWGLARVSALGMETPFALRLLESEVPQSVVVGKTYFDSVIPGDRQERNYALALCDSPKSSVREIGREFVLEHQKSLPMTEILRALFEHDATDMQAFVAALLTGADDASPEAVLFDQTVLRARHRGRRAKEQVKTRQSAAPTVDAPTLLALARGRAARDSEWAFAELAKRALAGETIDGFTLDGPAGG</sequence>
<dbReference type="AlphaFoldDB" id="A0A402CVB0"/>